<dbReference type="InterPro" id="IPR036416">
    <property type="entry name" value="Pept_tRNA_hydro_sf"/>
</dbReference>
<accession>A0ABV8ALA0</accession>
<dbReference type="InterPro" id="IPR018171">
    <property type="entry name" value="Pept_tRNA_hydro_CS"/>
</dbReference>
<dbReference type="InterPro" id="IPR001328">
    <property type="entry name" value="Pept_tRNA_hydro"/>
</dbReference>
<dbReference type="HAMAP" id="MF_00083">
    <property type="entry name" value="Pept_tRNA_hydro_bact"/>
    <property type="match status" value="1"/>
</dbReference>
<dbReference type="Gene3D" id="3.40.50.1470">
    <property type="entry name" value="Peptidyl-tRNA hydrolase"/>
    <property type="match status" value="1"/>
</dbReference>
<dbReference type="PANTHER" id="PTHR17224:SF1">
    <property type="entry name" value="PEPTIDYL-TRNA HYDROLASE"/>
    <property type="match status" value="1"/>
</dbReference>
<feature type="binding site" evidence="7">
    <location>
        <position position="64"/>
    </location>
    <ligand>
        <name>tRNA</name>
        <dbReference type="ChEBI" id="CHEBI:17843"/>
    </ligand>
</feature>
<dbReference type="Proteomes" id="UP001595805">
    <property type="component" value="Unassembled WGS sequence"/>
</dbReference>
<comment type="function">
    <text evidence="7">Hydrolyzes ribosome-free peptidyl-tRNAs (with 1 or more amino acids incorporated), which drop off the ribosome during protein synthesis, or as a result of ribosome stalling.</text>
</comment>
<comment type="caution">
    <text evidence="10">The sequence shown here is derived from an EMBL/GenBank/DDBJ whole genome shotgun (WGS) entry which is preliminary data.</text>
</comment>
<feature type="binding site" evidence="7">
    <location>
        <position position="15"/>
    </location>
    <ligand>
        <name>tRNA</name>
        <dbReference type="ChEBI" id="CHEBI:17843"/>
    </ligand>
</feature>
<dbReference type="EMBL" id="JBHRZS010000002">
    <property type="protein sequence ID" value="MFC3878803.1"/>
    <property type="molecule type" value="Genomic_DNA"/>
</dbReference>
<dbReference type="CDD" id="cd00462">
    <property type="entry name" value="PTH"/>
    <property type="match status" value="1"/>
</dbReference>
<evidence type="ECO:0000256" key="4">
    <source>
        <dbReference type="ARBA" id="ARBA00022884"/>
    </source>
</evidence>
<dbReference type="GO" id="GO:0004045">
    <property type="term" value="F:peptidyl-tRNA hydrolase activity"/>
    <property type="evidence" value="ECO:0007669"/>
    <property type="project" value="UniProtKB-EC"/>
</dbReference>
<evidence type="ECO:0000256" key="6">
    <source>
        <dbReference type="ARBA" id="ARBA00050038"/>
    </source>
</evidence>
<comment type="subcellular location">
    <subcellularLocation>
        <location evidence="7">Cytoplasm</location>
    </subcellularLocation>
</comment>
<evidence type="ECO:0000256" key="7">
    <source>
        <dbReference type="HAMAP-Rule" id="MF_00083"/>
    </source>
</evidence>
<reference evidence="11" key="1">
    <citation type="journal article" date="2019" name="Int. J. Syst. Evol. Microbiol.">
        <title>The Global Catalogue of Microorganisms (GCM) 10K type strain sequencing project: providing services to taxonomists for standard genome sequencing and annotation.</title>
        <authorList>
            <consortium name="The Broad Institute Genomics Platform"/>
            <consortium name="The Broad Institute Genome Sequencing Center for Infectious Disease"/>
            <person name="Wu L."/>
            <person name="Ma J."/>
        </authorList>
    </citation>
    <scope>NUCLEOTIDE SEQUENCE [LARGE SCALE GENOMIC DNA]</scope>
    <source>
        <strain evidence="11">CCUG 60523</strain>
    </source>
</reference>
<sequence>MKYLIVGLGNIGPEYELTRHNIGFLTLDRLADAQQCTWESSRLAFKSEFKYKGRHVHLIKPTTYMNLSGKSMNYWMKELKIPKENTLVVVDEVALPFGTLRMRAKGSAAGHNGLKNIEMLTGGSNYPRLRMGIGDDFPKGKQVDYVLGRFTDGEFAELPLIMDRAIEMILSFASVGIERTMNNFNK</sequence>
<dbReference type="RefSeq" id="WP_377902611.1">
    <property type="nucleotide sequence ID" value="NZ_JBHRZS010000002.1"/>
</dbReference>
<name>A0ABV8ALA0_9BACT</name>
<dbReference type="PROSITE" id="PS01195">
    <property type="entry name" value="PEPT_TRNA_HYDROL_1"/>
    <property type="match status" value="1"/>
</dbReference>
<evidence type="ECO:0000256" key="5">
    <source>
        <dbReference type="ARBA" id="ARBA00038063"/>
    </source>
</evidence>
<keyword evidence="4 7" id="KW-0694">RNA-binding</keyword>
<dbReference type="PANTHER" id="PTHR17224">
    <property type="entry name" value="PEPTIDYL-TRNA HYDROLASE"/>
    <property type="match status" value="1"/>
</dbReference>
<evidence type="ECO:0000256" key="9">
    <source>
        <dbReference type="RuleBase" id="RU004320"/>
    </source>
</evidence>
<dbReference type="PROSITE" id="PS01196">
    <property type="entry name" value="PEPT_TRNA_HYDROL_2"/>
    <property type="match status" value="1"/>
</dbReference>
<feature type="binding site" evidence="7">
    <location>
        <position position="66"/>
    </location>
    <ligand>
        <name>tRNA</name>
        <dbReference type="ChEBI" id="CHEBI:17843"/>
    </ligand>
</feature>
<dbReference type="EC" id="3.1.1.29" evidence="1 7"/>
<comment type="subunit">
    <text evidence="7">Monomer.</text>
</comment>
<evidence type="ECO:0000256" key="8">
    <source>
        <dbReference type="RuleBase" id="RU000673"/>
    </source>
</evidence>
<feature type="site" description="Stabilizes the basic form of H active site to accept a proton" evidence="7">
    <location>
        <position position="91"/>
    </location>
</feature>
<feature type="active site" description="Proton acceptor" evidence="7">
    <location>
        <position position="20"/>
    </location>
</feature>
<feature type="site" description="Discriminates between blocked and unblocked aminoacyl-tRNA" evidence="7">
    <location>
        <position position="10"/>
    </location>
</feature>
<keyword evidence="3 7" id="KW-0378">Hydrolase</keyword>
<dbReference type="SUPFAM" id="SSF53178">
    <property type="entry name" value="Peptidyl-tRNA hydrolase-like"/>
    <property type="match status" value="1"/>
</dbReference>
<comment type="function">
    <text evidence="7">Catalyzes the release of premature peptidyl moieties from peptidyl-tRNA molecules trapped in stalled 50S ribosomal subunits, and thus maintains levels of free tRNAs and 50S ribosomes.</text>
</comment>
<proteinExistence type="inferred from homology"/>
<gene>
    <name evidence="7 10" type="primary">pth</name>
    <name evidence="10" type="ORF">ACFOSV_01370</name>
</gene>
<dbReference type="NCBIfam" id="TIGR00447">
    <property type="entry name" value="pth"/>
    <property type="match status" value="1"/>
</dbReference>
<evidence type="ECO:0000256" key="2">
    <source>
        <dbReference type="ARBA" id="ARBA00022555"/>
    </source>
</evidence>
<comment type="similarity">
    <text evidence="5 7 9">Belongs to the PTH family.</text>
</comment>
<keyword evidence="2 7" id="KW-0820">tRNA-binding</keyword>
<evidence type="ECO:0000256" key="1">
    <source>
        <dbReference type="ARBA" id="ARBA00013260"/>
    </source>
</evidence>
<evidence type="ECO:0000313" key="10">
    <source>
        <dbReference type="EMBL" id="MFC3878803.1"/>
    </source>
</evidence>
<keyword evidence="11" id="KW-1185">Reference proteome</keyword>
<comment type="catalytic activity">
    <reaction evidence="7 8">
        <text>an N-acyl-L-alpha-aminoacyl-tRNA + H2O = an N-acyl-L-amino acid + a tRNA + H(+)</text>
        <dbReference type="Rhea" id="RHEA:54448"/>
        <dbReference type="Rhea" id="RHEA-COMP:10123"/>
        <dbReference type="Rhea" id="RHEA-COMP:13883"/>
        <dbReference type="ChEBI" id="CHEBI:15377"/>
        <dbReference type="ChEBI" id="CHEBI:15378"/>
        <dbReference type="ChEBI" id="CHEBI:59874"/>
        <dbReference type="ChEBI" id="CHEBI:78442"/>
        <dbReference type="ChEBI" id="CHEBI:138191"/>
        <dbReference type="EC" id="3.1.1.29"/>
    </reaction>
</comment>
<organism evidence="10 11">
    <name type="scientific">Algoriphagus namhaensis</name>
    <dbReference type="NCBI Taxonomy" id="915353"/>
    <lineage>
        <taxon>Bacteria</taxon>
        <taxon>Pseudomonadati</taxon>
        <taxon>Bacteroidota</taxon>
        <taxon>Cytophagia</taxon>
        <taxon>Cytophagales</taxon>
        <taxon>Cyclobacteriaceae</taxon>
        <taxon>Algoriphagus</taxon>
    </lineage>
</organism>
<keyword evidence="7" id="KW-0963">Cytoplasm</keyword>
<protein>
    <recommendedName>
        <fullName evidence="6 7">Peptidyl-tRNA hydrolase</fullName>
        <shortName evidence="7">Pth</shortName>
        <ecNumber evidence="1 7">3.1.1.29</ecNumber>
    </recommendedName>
</protein>
<dbReference type="Pfam" id="PF01195">
    <property type="entry name" value="Pept_tRNA_hydro"/>
    <property type="match status" value="1"/>
</dbReference>
<evidence type="ECO:0000256" key="3">
    <source>
        <dbReference type="ARBA" id="ARBA00022801"/>
    </source>
</evidence>
<feature type="binding site" evidence="7">
    <location>
        <position position="112"/>
    </location>
    <ligand>
        <name>tRNA</name>
        <dbReference type="ChEBI" id="CHEBI:17843"/>
    </ligand>
</feature>
<evidence type="ECO:0000313" key="11">
    <source>
        <dbReference type="Proteomes" id="UP001595805"/>
    </source>
</evidence>